<sequence length="324" mass="35168">MCIRIASFFAFIAVALGCASVRANDWVHPGPAWEPEAPRKQVPLWPEGLAIARPPVKGPEGVWNEQKPGAPAPLVAIVNVSRPTMTIYPPKGKNSGATMVVFPGGGYRVLAIELEGTQICDAFTAKGMTCVVLKYRVPGSGPWWNDDCNCGKEPTAPMALQDAQRTMVLLRHQAKALQIDPQRIGVIGFSAGGHMVADISNHPRLSYKPVDDADKENPVPDFAIAMYPGHLWDQDEHGMKLHPRNKISTKAPPTFIVQAQNDPVDDVRNSVSYYLALTKAGVPVEMHLYAKGGHAFALRKTTDAIGGWPALLDTWLRGLGVLTD</sequence>
<evidence type="ECO:0000259" key="3">
    <source>
        <dbReference type="Pfam" id="PF00326"/>
    </source>
</evidence>
<keyword evidence="1 4" id="KW-0378">Hydrolase</keyword>
<dbReference type="InterPro" id="IPR029058">
    <property type="entry name" value="AB_hydrolase_fold"/>
</dbReference>
<gene>
    <name evidence="4" type="ORF">HBF25_01920</name>
</gene>
<dbReference type="Proteomes" id="UP000490980">
    <property type="component" value="Unassembled WGS sequence"/>
</dbReference>
<accession>A0A7X5U739</accession>
<dbReference type="Pfam" id="PF00326">
    <property type="entry name" value="Peptidase_S9"/>
    <property type="match status" value="1"/>
</dbReference>
<dbReference type="PANTHER" id="PTHR48081">
    <property type="entry name" value="AB HYDROLASE SUPERFAMILY PROTEIN C4A8.06C"/>
    <property type="match status" value="1"/>
</dbReference>
<dbReference type="PROSITE" id="PS51257">
    <property type="entry name" value="PROKAR_LIPOPROTEIN"/>
    <property type="match status" value="1"/>
</dbReference>
<protein>
    <submittedName>
        <fullName evidence="4">Alpha/beta hydrolase</fullName>
    </submittedName>
</protein>
<dbReference type="SUPFAM" id="SSF53474">
    <property type="entry name" value="alpha/beta-Hydrolases"/>
    <property type="match status" value="1"/>
</dbReference>
<proteinExistence type="predicted"/>
<dbReference type="RefSeq" id="WP_166946026.1">
    <property type="nucleotide sequence ID" value="NZ_JAARLZ010000001.1"/>
</dbReference>
<dbReference type="GO" id="GO:0008236">
    <property type="term" value="F:serine-type peptidase activity"/>
    <property type="evidence" value="ECO:0007669"/>
    <property type="project" value="InterPro"/>
</dbReference>
<dbReference type="AlphaFoldDB" id="A0A7X5U739"/>
<dbReference type="EMBL" id="JAARLZ010000001">
    <property type="protein sequence ID" value="NII05141.1"/>
    <property type="molecule type" value="Genomic_DNA"/>
</dbReference>
<dbReference type="InterPro" id="IPR001375">
    <property type="entry name" value="Peptidase_S9_cat"/>
</dbReference>
<dbReference type="GO" id="GO:0006508">
    <property type="term" value="P:proteolysis"/>
    <property type="evidence" value="ECO:0007669"/>
    <property type="project" value="InterPro"/>
</dbReference>
<dbReference type="InterPro" id="IPR050300">
    <property type="entry name" value="GDXG_lipolytic_enzyme"/>
</dbReference>
<evidence type="ECO:0000313" key="5">
    <source>
        <dbReference type="Proteomes" id="UP000490980"/>
    </source>
</evidence>
<name>A0A7X5U739_9GAMM</name>
<evidence type="ECO:0000313" key="4">
    <source>
        <dbReference type="EMBL" id="NII05141.1"/>
    </source>
</evidence>
<comment type="caution">
    <text evidence="4">The sequence shown here is derived from an EMBL/GenBank/DDBJ whole genome shotgun (WGS) entry which is preliminary data.</text>
</comment>
<dbReference type="PANTHER" id="PTHR48081:SF6">
    <property type="entry name" value="PEPTIDASE S9 PROLYL OLIGOPEPTIDASE CATALYTIC DOMAIN-CONTAINING PROTEIN"/>
    <property type="match status" value="1"/>
</dbReference>
<evidence type="ECO:0000256" key="2">
    <source>
        <dbReference type="SAM" id="SignalP"/>
    </source>
</evidence>
<keyword evidence="5" id="KW-1185">Reference proteome</keyword>
<feature type="signal peptide" evidence="2">
    <location>
        <begin position="1"/>
        <end position="23"/>
    </location>
</feature>
<organism evidence="4 5">
    <name type="scientific">Luteibacter anthropi</name>
    <dbReference type="NCBI Taxonomy" id="564369"/>
    <lineage>
        <taxon>Bacteria</taxon>
        <taxon>Pseudomonadati</taxon>
        <taxon>Pseudomonadota</taxon>
        <taxon>Gammaproteobacteria</taxon>
        <taxon>Lysobacterales</taxon>
        <taxon>Rhodanobacteraceae</taxon>
        <taxon>Luteibacter</taxon>
    </lineage>
</organism>
<reference evidence="4 5" key="1">
    <citation type="submission" date="2020-03" db="EMBL/GenBank/DDBJ databases">
        <authorList>
            <person name="Lai Q."/>
        </authorList>
    </citation>
    <scope>NUCLEOTIDE SEQUENCE [LARGE SCALE GENOMIC DNA]</scope>
    <source>
        <strain evidence="4 5">CCUG 25036</strain>
    </source>
</reference>
<feature type="domain" description="Peptidase S9 prolyl oligopeptidase catalytic" evidence="3">
    <location>
        <begin position="169"/>
        <end position="297"/>
    </location>
</feature>
<dbReference type="Gene3D" id="3.40.50.1820">
    <property type="entry name" value="alpha/beta hydrolase"/>
    <property type="match status" value="1"/>
</dbReference>
<keyword evidence="2" id="KW-0732">Signal</keyword>
<evidence type="ECO:0000256" key="1">
    <source>
        <dbReference type="ARBA" id="ARBA00022801"/>
    </source>
</evidence>
<feature type="chain" id="PRO_5031367304" evidence="2">
    <location>
        <begin position="24"/>
        <end position="324"/>
    </location>
</feature>